<keyword evidence="1" id="KW-0472">Membrane</keyword>
<feature type="transmembrane region" description="Helical" evidence="1">
    <location>
        <begin position="158"/>
        <end position="179"/>
    </location>
</feature>
<keyword evidence="3" id="KW-1185">Reference proteome</keyword>
<feature type="transmembrane region" description="Helical" evidence="1">
    <location>
        <begin position="186"/>
        <end position="204"/>
    </location>
</feature>
<reference evidence="2 3" key="1">
    <citation type="submission" date="2019-11" db="EMBL/GenBank/DDBJ databases">
        <authorList>
            <person name="Li X."/>
        </authorList>
    </citation>
    <scope>NUCLEOTIDE SEQUENCE [LARGE SCALE GENOMIC DNA]</scope>
    <source>
        <strain evidence="2 3">L9</strain>
    </source>
</reference>
<name>A0A6N8FEV1_9BACI</name>
<accession>A0A6N8FEV1</accession>
<dbReference type="Proteomes" id="UP000469125">
    <property type="component" value="Unassembled WGS sequence"/>
</dbReference>
<protein>
    <submittedName>
        <fullName evidence="2">Uncharacterized protein</fullName>
    </submittedName>
</protein>
<evidence type="ECO:0000313" key="2">
    <source>
        <dbReference type="EMBL" id="MUK88222.1"/>
    </source>
</evidence>
<feature type="transmembrane region" description="Helical" evidence="1">
    <location>
        <begin position="89"/>
        <end position="116"/>
    </location>
</feature>
<evidence type="ECO:0000313" key="3">
    <source>
        <dbReference type="Proteomes" id="UP000469125"/>
    </source>
</evidence>
<dbReference type="RefSeq" id="WP_155668204.1">
    <property type="nucleotide sequence ID" value="NZ_WOCA01000004.1"/>
</dbReference>
<comment type="caution">
    <text evidence="2">The sequence shown here is derived from an EMBL/GenBank/DDBJ whole genome shotgun (WGS) entry which is preliminary data.</text>
</comment>
<feature type="transmembrane region" description="Helical" evidence="1">
    <location>
        <begin position="53"/>
        <end position="77"/>
    </location>
</feature>
<organism evidence="2 3">
    <name type="scientific">Ornithinibacillus caprae</name>
    <dbReference type="NCBI Taxonomy" id="2678566"/>
    <lineage>
        <taxon>Bacteria</taxon>
        <taxon>Bacillati</taxon>
        <taxon>Bacillota</taxon>
        <taxon>Bacilli</taxon>
        <taxon>Bacillales</taxon>
        <taxon>Bacillaceae</taxon>
        <taxon>Ornithinibacillus</taxon>
    </lineage>
</organism>
<evidence type="ECO:0000256" key="1">
    <source>
        <dbReference type="SAM" id="Phobius"/>
    </source>
</evidence>
<feature type="transmembrane region" description="Helical" evidence="1">
    <location>
        <begin position="224"/>
        <end position="246"/>
    </location>
</feature>
<dbReference type="EMBL" id="WOCA01000004">
    <property type="protein sequence ID" value="MUK88222.1"/>
    <property type="molecule type" value="Genomic_DNA"/>
</dbReference>
<proteinExistence type="predicted"/>
<keyword evidence="1" id="KW-0812">Transmembrane</keyword>
<keyword evidence="1" id="KW-1133">Transmembrane helix</keyword>
<gene>
    <name evidence="2" type="ORF">GMD78_07430</name>
</gene>
<feature type="transmembrane region" description="Helical" evidence="1">
    <location>
        <begin position="20"/>
        <end position="41"/>
    </location>
</feature>
<sequence length="257" mass="28686">MKNKAIYLKVTNDMFWVQLFWAFGVMGVMLIIQIGKLILGINQGNAPDNFYSTFFVVANFFTFIIGIISASFLPYFVGNGVTRKDYFRGATLASIGLAVILPIIALVISVLTQFILKQVASVTFKEPNFDAFSSDSNLIGDIIQFLILTPYVNPESNLMLALGIFSLNILMYYLAGWLIGVAFYRFHTVIGLGFILISVTILTLENVLIRNTLNLPIHDNFSFIDLPVTIAVPVIVLIVLLVLWTIRSLTKNVTIKM</sequence>
<dbReference type="AlphaFoldDB" id="A0A6N8FEV1"/>